<evidence type="ECO:0000313" key="2">
    <source>
        <dbReference type="Proteomes" id="UP001158961"/>
    </source>
</evidence>
<accession>A0AAN2FCI6</accession>
<name>A0AAN2FCI6_ENTAG</name>
<dbReference type="AlphaFoldDB" id="A0AAN2FCI6"/>
<gene>
    <name evidence="1" type="ORF">DAPPPG734_10205</name>
</gene>
<dbReference type="EMBL" id="OW970315">
    <property type="protein sequence ID" value="CAH6284305.1"/>
    <property type="molecule type" value="Genomic_DNA"/>
</dbReference>
<proteinExistence type="predicted"/>
<organism evidence="1 2">
    <name type="scientific">Enterobacter agglomerans</name>
    <name type="common">Erwinia herbicola</name>
    <name type="synonym">Pantoea agglomerans</name>
    <dbReference type="NCBI Taxonomy" id="549"/>
    <lineage>
        <taxon>Bacteria</taxon>
        <taxon>Pseudomonadati</taxon>
        <taxon>Pseudomonadota</taxon>
        <taxon>Gammaproteobacteria</taxon>
        <taxon>Enterobacterales</taxon>
        <taxon>Erwiniaceae</taxon>
        <taxon>Pantoea</taxon>
        <taxon>Pantoea agglomerans group</taxon>
    </lineage>
</organism>
<dbReference type="Proteomes" id="UP001158961">
    <property type="component" value="Chromosome"/>
</dbReference>
<protein>
    <submittedName>
        <fullName evidence="1">Uncharacterized protein</fullName>
    </submittedName>
</protein>
<sequence length="86" mass="9526">MCQPHDCQALSLKVFRIQQVKWRDDFLCLLVGLRGVCGNVTDFISVLQVNRRNLACLRPSAQSLAAKRVQYAGSKASGKGYAKNLT</sequence>
<reference evidence="1" key="1">
    <citation type="submission" date="2022-05" db="EMBL/GenBank/DDBJ databases">
        <authorList>
            <person name="Pothier F. J."/>
        </authorList>
    </citation>
    <scope>NUCLEOTIDE SEQUENCE</scope>
    <source>
        <strain evidence="1">DAPP-PG734</strain>
    </source>
</reference>
<evidence type="ECO:0000313" key="1">
    <source>
        <dbReference type="EMBL" id="CAH6284305.1"/>
    </source>
</evidence>